<comment type="caution">
    <text evidence="3">The sequence shown here is derived from an EMBL/GenBank/DDBJ whole genome shotgun (WGS) entry which is preliminary data.</text>
</comment>
<evidence type="ECO:0008006" key="5">
    <source>
        <dbReference type="Google" id="ProtNLM"/>
    </source>
</evidence>
<dbReference type="EMBL" id="JARAKH010000007">
    <property type="protein sequence ID" value="KAK8402899.1"/>
    <property type="molecule type" value="Genomic_DNA"/>
</dbReference>
<protein>
    <recommendedName>
        <fullName evidence="5">Zonadhesin</fullName>
    </recommendedName>
</protein>
<name>A0AAW0URZ6_SCYPA</name>
<reference evidence="3 4" key="1">
    <citation type="submission" date="2023-03" db="EMBL/GenBank/DDBJ databases">
        <title>High-quality genome of Scylla paramamosain provides insights in environmental adaptation.</title>
        <authorList>
            <person name="Zhang L."/>
        </authorList>
    </citation>
    <scope>NUCLEOTIDE SEQUENCE [LARGE SCALE GENOMIC DNA]</scope>
    <source>
        <strain evidence="3">LZ_2023a</strain>
        <tissue evidence="3">Muscle</tissue>
    </source>
</reference>
<dbReference type="AlphaFoldDB" id="A0AAW0URZ6"/>
<sequence>MWRLTATLLLASLASASPRAGFGYLPPKRDCETVTSVVYDTSVQTSVVVQTVNQVDTRYVKTTVHIQQVVPTTLYRTQVQTQIQYQTSVIHQTTVRYVDRVVTQTVTSPPRQEVRYITTTRVVPQVRYVTQTQVQTQVVPVEVTRTQIQTVVQPVVNYQTQVVQQTRYATVPGPTTVRTRVQTVVQTSLVRQQQPANTRYVTSTSVRQVVQTSVVRGQDVIRTSVVQRQQVIPSPPSTPVTKMLTPPASRSSPAPTSSLRLKLLRRSFLKRWCSPSPRVQTVVQTQYVTPYPVYQTREVTRTSVVQVSGPDRVITQQVVQTQQQQSIVYQTVNRPQQVTVTTTVTGTCGQTGYNYDPPAVPFNIRG</sequence>
<accession>A0AAW0URZ6</accession>
<evidence type="ECO:0000313" key="4">
    <source>
        <dbReference type="Proteomes" id="UP001487740"/>
    </source>
</evidence>
<keyword evidence="4" id="KW-1185">Reference proteome</keyword>
<keyword evidence="2" id="KW-0732">Signal</keyword>
<evidence type="ECO:0000256" key="1">
    <source>
        <dbReference type="SAM" id="MobiDB-lite"/>
    </source>
</evidence>
<evidence type="ECO:0000313" key="3">
    <source>
        <dbReference type="EMBL" id="KAK8402899.1"/>
    </source>
</evidence>
<gene>
    <name evidence="3" type="ORF">O3P69_000882</name>
</gene>
<proteinExistence type="predicted"/>
<dbReference type="Proteomes" id="UP001487740">
    <property type="component" value="Unassembled WGS sequence"/>
</dbReference>
<feature type="chain" id="PRO_5043889388" description="Zonadhesin" evidence="2">
    <location>
        <begin position="17"/>
        <end position="366"/>
    </location>
</feature>
<feature type="compositionally biased region" description="Low complexity" evidence="1">
    <location>
        <begin position="244"/>
        <end position="257"/>
    </location>
</feature>
<feature type="signal peptide" evidence="2">
    <location>
        <begin position="1"/>
        <end position="16"/>
    </location>
</feature>
<organism evidence="3 4">
    <name type="scientific">Scylla paramamosain</name>
    <name type="common">Mud crab</name>
    <dbReference type="NCBI Taxonomy" id="85552"/>
    <lineage>
        <taxon>Eukaryota</taxon>
        <taxon>Metazoa</taxon>
        <taxon>Ecdysozoa</taxon>
        <taxon>Arthropoda</taxon>
        <taxon>Crustacea</taxon>
        <taxon>Multicrustacea</taxon>
        <taxon>Malacostraca</taxon>
        <taxon>Eumalacostraca</taxon>
        <taxon>Eucarida</taxon>
        <taxon>Decapoda</taxon>
        <taxon>Pleocyemata</taxon>
        <taxon>Brachyura</taxon>
        <taxon>Eubrachyura</taxon>
        <taxon>Portunoidea</taxon>
        <taxon>Portunidae</taxon>
        <taxon>Portuninae</taxon>
        <taxon>Scylla</taxon>
    </lineage>
</organism>
<feature type="region of interest" description="Disordered" evidence="1">
    <location>
        <begin position="232"/>
        <end position="257"/>
    </location>
</feature>
<evidence type="ECO:0000256" key="2">
    <source>
        <dbReference type="SAM" id="SignalP"/>
    </source>
</evidence>